<dbReference type="InterPro" id="IPR046980">
    <property type="entry name" value="KefG/KefF"/>
</dbReference>
<dbReference type="SUPFAM" id="SSF52218">
    <property type="entry name" value="Flavoproteins"/>
    <property type="match status" value="1"/>
</dbReference>
<evidence type="ECO:0000259" key="2">
    <source>
        <dbReference type="Pfam" id="PF02525"/>
    </source>
</evidence>
<dbReference type="RefSeq" id="WP_026641623.1">
    <property type="nucleotide sequence ID" value="NZ_JGZU01000015.1"/>
</dbReference>
<dbReference type="STRING" id="356829.BITS_0163"/>
<dbReference type="AlphaFoldDB" id="A0A087ECI9"/>
<evidence type="ECO:0000313" key="3">
    <source>
        <dbReference type="EMBL" id="KFJ05490.1"/>
    </source>
</evidence>
<keyword evidence="1 3" id="KW-0560">Oxidoreductase</keyword>
<evidence type="ECO:0000256" key="1">
    <source>
        <dbReference type="ARBA" id="ARBA00023002"/>
    </source>
</evidence>
<dbReference type="InterPro" id="IPR029039">
    <property type="entry name" value="Flavoprotein-like_sf"/>
</dbReference>
<dbReference type="Proteomes" id="UP000029080">
    <property type="component" value="Unassembled WGS sequence"/>
</dbReference>
<feature type="domain" description="Flavodoxin-like fold" evidence="2">
    <location>
        <begin position="1"/>
        <end position="166"/>
    </location>
</feature>
<organism evidence="3 4">
    <name type="scientific">Bifidobacterium tsurumiense</name>
    <dbReference type="NCBI Taxonomy" id="356829"/>
    <lineage>
        <taxon>Bacteria</taxon>
        <taxon>Bacillati</taxon>
        <taxon>Actinomycetota</taxon>
        <taxon>Actinomycetes</taxon>
        <taxon>Bifidobacteriales</taxon>
        <taxon>Bifidobacteriaceae</taxon>
        <taxon>Bifidobacterium</taxon>
    </lineage>
</organism>
<dbReference type="Gene3D" id="3.40.50.360">
    <property type="match status" value="1"/>
</dbReference>
<gene>
    <name evidence="3" type="ORF">BITS_0163</name>
</gene>
<comment type="caution">
    <text evidence="3">The sequence shown here is derived from an EMBL/GenBank/DDBJ whole genome shotgun (WGS) entry which is preliminary data.</text>
</comment>
<name>A0A087ECI9_9BIFI</name>
<dbReference type="GO" id="GO:0003955">
    <property type="term" value="F:NAD(P)H dehydrogenase (quinone) activity"/>
    <property type="evidence" value="ECO:0007669"/>
    <property type="project" value="UniProtKB-EC"/>
</dbReference>
<dbReference type="GO" id="GO:0009055">
    <property type="term" value="F:electron transfer activity"/>
    <property type="evidence" value="ECO:0007669"/>
    <property type="project" value="TreeGrafter"/>
</dbReference>
<reference evidence="3 4" key="1">
    <citation type="submission" date="2014-03" db="EMBL/GenBank/DDBJ databases">
        <title>Genomics of Bifidobacteria.</title>
        <authorList>
            <person name="Ventura M."/>
            <person name="Milani C."/>
            <person name="Lugli G.A."/>
        </authorList>
    </citation>
    <scope>NUCLEOTIDE SEQUENCE [LARGE SCALE GENOMIC DNA]</scope>
    <source>
        <strain evidence="3 4">JCM 13495</strain>
    </source>
</reference>
<dbReference type="EC" id="1.6.5.2" evidence="3"/>
<dbReference type="InterPro" id="IPR003680">
    <property type="entry name" value="Flavodoxin_fold"/>
</dbReference>
<dbReference type="OrthoDB" id="9798454at2"/>
<dbReference type="PANTHER" id="PTHR47307">
    <property type="entry name" value="GLUTATHIONE-REGULATED POTASSIUM-EFFLUX SYSTEM ANCILLARY PROTEIN KEFG"/>
    <property type="match status" value="1"/>
</dbReference>
<proteinExistence type="predicted"/>
<accession>A0A087ECI9</accession>
<keyword evidence="4" id="KW-1185">Reference proteome</keyword>
<dbReference type="eggNOG" id="COG2249">
    <property type="taxonomic scope" value="Bacteria"/>
</dbReference>
<dbReference type="Pfam" id="PF02525">
    <property type="entry name" value="Flavodoxin_2"/>
    <property type="match status" value="1"/>
</dbReference>
<sequence length="172" mass="19435">MRTRVLVFHPDLQSSTVNKALAQEARKNPELDVIGMYAKYPDFNIDVKAEQEALEQVDRIVLQFPVYWYSVPPLLKKWFDDVLAYGWAYGSQGTALHGKELLIAAGFGAGEEAYQGDSGYTAEQLFAPLHQTSNFIGTTWLDPFVMYGTTGIEQQRLEDYVSAYVRILSDIK</sequence>
<dbReference type="EMBL" id="JGZU01000015">
    <property type="protein sequence ID" value="KFJ05490.1"/>
    <property type="molecule type" value="Genomic_DNA"/>
</dbReference>
<dbReference type="GO" id="GO:0010181">
    <property type="term" value="F:FMN binding"/>
    <property type="evidence" value="ECO:0007669"/>
    <property type="project" value="TreeGrafter"/>
</dbReference>
<evidence type="ECO:0000313" key="4">
    <source>
        <dbReference type="Proteomes" id="UP000029080"/>
    </source>
</evidence>
<protein>
    <submittedName>
        <fullName evidence="3">Nitroreductase</fullName>
        <ecNumber evidence="3">1.6.5.2</ecNumber>
    </submittedName>
</protein>
<dbReference type="PANTHER" id="PTHR47307:SF1">
    <property type="entry name" value="GLUTATHIONE-REGULATED POTASSIUM-EFFLUX SYSTEM ANCILLARY PROTEIN KEFG"/>
    <property type="match status" value="1"/>
</dbReference>